<dbReference type="Proteomes" id="UP000800200">
    <property type="component" value="Unassembled WGS sequence"/>
</dbReference>
<gene>
    <name evidence="1" type="ORF">K469DRAFT_752959</name>
</gene>
<sequence>MLVIKFWSTSLTATYPGLSKSALGQKSERLENLNLRDLSRKIERTHEENADAYQLSITLNDDTKHVGAAIRELKYADKGDSLKSFLQYNYPEHHEQFLGIDEDGFQIYSLSLDYIIRTWLLGSNPFMAGIGHIDQDIDTLTRPRQKFRK</sequence>
<dbReference type="EMBL" id="ML994654">
    <property type="protein sequence ID" value="KAF2181105.1"/>
    <property type="molecule type" value="Genomic_DNA"/>
</dbReference>
<name>A0A6A6DQ26_9PEZI</name>
<evidence type="ECO:0000313" key="2">
    <source>
        <dbReference type="Proteomes" id="UP000800200"/>
    </source>
</evidence>
<proteinExistence type="predicted"/>
<evidence type="ECO:0000313" key="1">
    <source>
        <dbReference type="EMBL" id="KAF2181105.1"/>
    </source>
</evidence>
<accession>A0A6A6DQ26</accession>
<keyword evidence="2" id="KW-1185">Reference proteome</keyword>
<dbReference type="OrthoDB" id="1898716at2759"/>
<protein>
    <submittedName>
        <fullName evidence="1">Uncharacterized protein</fullName>
    </submittedName>
</protein>
<reference evidence="1" key="1">
    <citation type="journal article" date="2020" name="Stud. Mycol.">
        <title>101 Dothideomycetes genomes: a test case for predicting lifestyles and emergence of pathogens.</title>
        <authorList>
            <person name="Haridas S."/>
            <person name="Albert R."/>
            <person name="Binder M."/>
            <person name="Bloem J."/>
            <person name="Labutti K."/>
            <person name="Salamov A."/>
            <person name="Andreopoulos B."/>
            <person name="Baker S."/>
            <person name="Barry K."/>
            <person name="Bills G."/>
            <person name="Bluhm B."/>
            <person name="Cannon C."/>
            <person name="Castanera R."/>
            <person name="Culley D."/>
            <person name="Daum C."/>
            <person name="Ezra D."/>
            <person name="Gonzalez J."/>
            <person name="Henrissat B."/>
            <person name="Kuo A."/>
            <person name="Liang C."/>
            <person name="Lipzen A."/>
            <person name="Lutzoni F."/>
            <person name="Magnuson J."/>
            <person name="Mondo S."/>
            <person name="Nolan M."/>
            <person name="Ohm R."/>
            <person name="Pangilinan J."/>
            <person name="Park H.-J."/>
            <person name="Ramirez L."/>
            <person name="Alfaro M."/>
            <person name="Sun H."/>
            <person name="Tritt A."/>
            <person name="Yoshinaga Y."/>
            <person name="Zwiers L.-H."/>
            <person name="Turgeon B."/>
            <person name="Goodwin S."/>
            <person name="Spatafora J."/>
            <person name="Crous P."/>
            <person name="Grigoriev I."/>
        </authorList>
    </citation>
    <scope>NUCLEOTIDE SEQUENCE</scope>
    <source>
        <strain evidence="1">CBS 207.26</strain>
    </source>
</reference>
<dbReference type="AlphaFoldDB" id="A0A6A6DQ26"/>
<organism evidence="1 2">
    <name type="scientific">Zopfia rhizophila CBS 207.26</name>
    <dbReference type="NCBI Taxonomy" id="1314779"/>
    <lineage>
        <taxon>Eukaryota</taxon>
        <taxon>Fungi</taxon>
        <taxon>Dikarya</taxon>
        <taxon>Ascomycota</taxon>
        <taxon>Pezizomycotina</taxon>
        <taxon>Dothideomycetes</taxon>
        <taxon>Dothideomycetes incertae sedis</taxon>
        <taxon>Zopfiaceae</taxon>
        <taxon>Zopfia</taxon>
    </lineage>
</organism>